<gene>
    <name evidence="2" type="ORF">NTEN_LOCUS18737</name>
</gene>
<organism evidence="2 3">
    <name type="scientific">Nesidiocoris tenuis</name>
    <dbReference type="NCBI Taxonomy" id="355587"/>
    <lineage>
        <taxon>Eukaryota</taxon>
        <taxon>Metazoa</taxon>
        <taxon>Ecdysozoa</taxon>
        <taxon>Arthropoda</taxon>
        <taxon>Hexapoda</taxon>
        <taxon>Insecta</taxon>
        <taxon>Pterygota</taxon>
        <taxon>Neoptera</taxon>
        <taxon>Paraneoptera</taxon>
        <taxon>Hemiptera</taxon>
        <taxon>Heteroptera</taxon>
        <taxon>Panheteroptera</taxon>
        <taxon>Cimicomorpha</taxon>
        <taxon>Miridae</taxon>
        <taxon>Dicyphina</taxon>
        <taxon>Nesidiocoris</taxon>
    </lineage>
</organism>
<sequence>MQEEKPRGRIQNDAEMQRCSNTALGISGAAHERLPKQKPLERLKNALERSRKVPKQIKKDDSRISPRLFKILPERLTRQLGNDQMTISGTTQERFTGETALKRFKNALERSRKVPKQIKKDDSRMSPRLFKILPERLMRQLGNDQMTISGTTQERFTGETALKRFKNALKRPRK</sequence>
<name>A0A6H5HCI0_9HEMI</name>
<evidence type="ECO:0000256" key="1">
    <source>
        <dbReference type="SAM" id="MobiDB-lite"/>
    </source>
</evidence>
<proteinExistence type="predicted"/>
<evidence type="ECO:0000313" key="3">
    <source>
        <dbReference type="Proteomes" id="UP000479000"/>
    </source>
</evidence>
<feature type="non-terminal residue" evidence="2">
    <location>
        <position position="174"/>
    </location>
</feature>
<feature type="region of interest" description="Disordered" evidence="1">
    <location>
        <begin position="26"/>
        <end position="60"/>
    </location>
</feature>
<accession>A0A6H5HCI0</accession>
<dbReference type="AlphaFoldDB" id="A0A6H5HCI0"/>
<dbReference type="EMBL" id="CADCXU010027660">
    <property type="protein sequence ID" value="CAB0014300.1"/>
    <property type="molecule type" value="Genomic_DNA"/>
</dbReference>
<feature type="compositionally biased region" description="Basic and acidic residues" evidence="1">
    <location>
        <begin position="30"/>
        <end position="60"/>
    </location>
</feature>
<protein>
    <submittedName>
        <fullName evidence="2">Uncharacterized protein</fullName>
    </submittedName>
</protein>
<keyword evidence="3" id="KW-1185">Reference proteome</keyword>
<evidence type="ECO:0000313" key="2">
    <source>
        <dbReference type="EMBL" id="CAB0014300.1"/>
    </source>
</evidence>
<dbReference type="Proteomes" id="UP000479000">
    <property type="component" value="Unassembled WGS sequence"/>
</dbReference>
<reference evidence="2 3" key="1">
    <citation type="submission" date="2020-02" db="EMBL/GenBank/DDBJ databases">
        <authorList>
            <person name="Ferguson B K."/>
        </authorList>
    </citation>
    <scope>NUCLEOTIDE SEQUENCE [LARGE SCALE GENOMIC DNA]</scope>
</reference>